<name>A0ABT7DST3_9ACTN</name>
<gene>
    <name evidence="2" type="ORF">QNJ86_12695</name>
</gene>
<dbReference type="PROSITE" id="PS50125">
    <property type="entry name" value="GUANYLATE_CYCLASE_2"/>
    <property type="match status" value="1"/>
</dbReference>
<evidence type="ECO:0000313" key="2">
    <source>
        <dbReference type="EMBL" id="MDJ1651663.1"/>
    </source>
</evidence>
<proteinExistence type="predicted"/>
<dbReference type="SUPFAM" id="SSF55073">
    <property type="entry name" value="Nucleotide cyclase"/>
    <property type="match status" value="1"/>
</dbReference>
<accession>A0ABT7DST3</accession>
<evidence type="ECO:0000313" key="3">
    <source>
        <dbReference type="Proteomes" id="UP001232750"/>
    </source>
</evidence>
<protein>
    <submittedName>
        <fullName evidence="2">Adenylate/guanylate cyclase domain-containing protein</fullName>
    </submittedName>
</protein>
<organism evidence="2 3">
    <name type="scientific">Gordonibacter faecis</name>
    <dbReference type="NCBI Taxonomy" id="3047475"/>
    <lineage>
        <taxon>Bacteria</taxon>
        <taxon>Bacillati</taxon>
        <taxon>Actinomycetota</taxon>
        <taxon>Coriobacteriia</taxon>
        <taxon>Eggerthellales</taxon>
        <taxon>Eggerthellaceae</taxon>
        <taxon>Gordonibacter</taxon>
    </lineage>
</organism>
<sequence>MGYDYKSGKKRVDDILSGKIEIVESGKLPSDDNFTFDNAYHSWVMAIFVDIRDSTSLMAKDDQEYVAKVVRSFTSEIIEILRGDDRERELGIRGDCVYAIYTTPYKSDVYEVFNKTAWINTYLNMLNALLRKHGYEKIKAGIGVALGNDHVIKAGRKGTGINSTVWMGEAVSKAAKLSSYGDKIVGSRIVLSSLVYNNIIEKYKEDHPDKNVEGWFHSSESIPYYGAKYCSVIMTDMDNWIEEGMPD</sequence>
<dbReference type="RefSeq" id="WP_283833012.1">
    <property type="nucleotide sequence ID" value="NZ_JASJEU010000024.1"/>
</dbReference>
<reference evidence="2 3" key="1">
    <citation type="submission" date="2023-05" db="EMBL/GenBank/DDBJ databases">
        <title>Gordonibacter KGMB12511T sp. nov., isolated from faeces of healthy Korean.</title>
        <authorList>
            <person name="Kim H.S."/>
            <person name="Kim J.-S."/>
            <person name="Suh M.K."/>
            <person name="Eom M.K."/>
            <person name="Do H.E."/>
            <person name="Lee J.-S."/>
        </authorList>
    </citation>
    <scope>NUCLEOTIDE SEQUENCE [LARGE SCALE GENOMIC DNA]</scope>
    <source>
        <strain evidence="2 3">KGMB12511</strain>
    </source>
</reference>
<dbReference type="EMBL" id="JASJEU010000024">
    <property type="protein sequence ID" value="MDJ1651663.1"/>
    <property type="molecule type" value="Genomic_DNA"/>
</dbReference>
<evidence type="ECO:0000259" key="1">
    <source>
        <dbReference type="PROSITE" id="PS50125"/>
    </source>
</evidence>
<dbReference type="Proteomes" id="UP001232750">
    <property type="component" value="Unassembled WGS sequence"/>
</dbReference>
<dbReference type="InterPro" id="IPR029787">
    <property type="entry name" value="Nucleotide_cyclase"/>
</dbReference>
<keyword evidence="3" id="KW-1185">Reference proteome</keyword>
<dbReference type="Gene3D" id="3.30.70.1230">
    <property type="entry name" value="Nucleotide cyclase"/>
    <property type="match status" value="1"/>
</dbReference>
<feature type="domain" description="Guanylate cyclase" evidence="1">
    <location>
        <begin position="45"/>
        <end position="178"/>
    </location>
</feature>
<comment type="caution">
    <text evidence="2">The sequence shown here is derived from an EMBL/GenBank/DDBJ whole genome shotgun (WGS) entry which is preliminary data.</text>
</comment>
<dbReference type="InterPro" id="IPR001054">
    <property type="entry name" value="A/G_cyclase"/>
</dbReference>